<sequence length="101" mass="11668">QVDFVSATHGLRTDSYLLKPVLVLKRWATTSEDLPHLIVMGHGIWTFFTSYHMKHPFLDPYDEILENWKQTADFLVNLAARTNVLVWPQGRKSMKVLKTVG</sequence>
<dbReference type="Proteomes" id="UP001497623">
    <property type="component" value="Unassembled WGS sequence"/>
</dbReference>
<name>A0AAV2RDF1_MEGNR</name>
<gene>
    <name evidence="1" type="ORF">MNOR_LOCUS23889</name>
</gene>
<dbReference type="EMBL" id="CAXKWB010021484">
    <property type="protein sequence ID" value="CAL4123201.1"/>
    <property type="molecule type" value="Genomic_DNA"/>
</dbReference>
<evidence type="ECO:0000313" key="2">
    <source>
        <dbReference type="Proteomes" id="UP001497623"/>
    </source>
</evidence>
<accession>A0AAV2RDF1</accession>
<dbReference type="AlphaFoldDB" id="A0AAV2RDF1"/>
<proteinExistence type="predicted"/>
<evidence type="ECO:0000313" key="1">
    <source>
        <dbReference type="EMBL" id="CAL4123201.1"/>
    </source>
</evidence>
<reference evidence="1 2" key="1">
    <citation type="submission" date="2024-05" db="EMBL/GenBank/DDBJ databases">
        <authorList>
            <person name="Wallberg A."/>
        </authorList>
    </citation>
    <scope>NUCLEOTIDE SEQUENCE [LARGE SCALE GENOMIC DNA]</scope>
</reference>
<protein>
    <submittedName>
        <fullName evidence="1">Uncharacterized protein</fullName>
    </submittedName>
</protein>
<keyword evidence="2" id="KW-1185">Reference proteome</keyword>
<feature type="non-terminal residue" evidence="1">
    <location>
        <position position="1"/>
    </location>
</feature>
<organism evidence="1 2">
    <name type="scientific">Meganyctiphanes norvegica</name>
    <name type="common">Northern krill</name>
    <name type="synonym">Thysanopoda norvegica</name>
    <dbReference type="NCBI Taxonomy" id="48144"/>
    <lineage>
        <taxon>Eukaryota</taxon>
        <taxon>Metazoa</taxon>
        <taxon>Ecdysozoa</taxon>
        <taxon>Arthropoda</taxon>
        <taxon>Crustacea</taxon>
        <taxon>Multicrustacea</taxon>
        <taxon>Malacostraca</taxon>
        <taxon>Eumalacostraca</taxon>
        <taxon>Eucarida</taxon>
        <taxon>Euphausiacea</taxon>
        <taxon>Euphausiidae</taxon>
        <taxon>Meganyctiphanes</taxon>
    </lineage>
</organism>
<comment type="caution">
    <text evidence="1">The sequence shown here is derived from an EMBL/GenBank/DDBJ whole genome shotgun (WGS) entry which is preliminary data.</text>
</comment>